<keyword evidence="3" id="KW-1003">Cell membrane</keyword>
<feature type="transmembrane region" description="Helical" evidence="7">
    <location>
        <begin position="28"/>
        <end position="47"/>
    </location>
</feature>
<dbReference type="NCBIfam" id="NF006520">
    <property type="entry name" value="PRK08965.1-4"/>
    <property type="match status" value="1"/>
</dbReference>
<dbReference type="PANTHER" id="PTHR34584:SF1">
    <property type="entry name" value="NA(+)_H(+) ANTIPORTER SUBUNIT E1"/>
    <property type="match status" value="1"/>
</dbReference>
<evidence type="ECO:0000313" key="9">
    <source>
        <dbReference type="Proteomes" id="UP000184387"/>
    </source>
</evidence>
<comment type="similarity">
    <text evidence="2">Belongs to the CPA3 antiporters (TC 2.A.63) subunit E family.</text>
</comment>
<dbReference type="OrthoDB" id="9807187at2"/>
<evidence type="ECO:0000256" key="1">
    <source>
        <dbReference type="ARBA" id="ARBA00004651"/>
    </source>
</evidence>
<reference evidence="8 9" key="1">
    <citation type="submission" date="2016-11" db="EMBL/GenBank/DDBJ databases">
        <authorList>
            <person name="Jaros S."/>
            <person name="Januszkiewicz K."/>
            <person name="Wedrychowicz H."/>
        </authorList>
    </citation>
    <scope>NUCLEOTIDE SEQUENCE [LARGE SCALE GENOMIC DNA]</scope>
    <source>
        <strain evidence="8 9">DSM 14916</strain>
    </source>
</reference>
<evidence type="ECO:0000256" key="2">
    <source>
        <dbReference type="ARBA" id="ARBA00006228"/>
    </source>
</evidence>
<evidence type="ECO:0000256" key="5">
    <source>
        <dbReference type="ARBA" id="ARBA00022989"/>
    </source>
</evidence>
<proteinExistence type="inferred from homology"/>
<dbReference type="Pfam" id="PF01899">
    <property type="entry name" value="MNHE"/>
    <property type="match status" value="1"/>
</dbReference>
<dbReference type="AlphaFoldDB" id="A0A1M6IXX6"/>
<dbReference type="GO" id="GO:0005886">
    <property type="term" value="C:plasma membrane"/>
    <property type="evidence" value="ECO:0007669"/>
    <property type="project" value="UniProtKB-SubCell"/>
</dbReference>
<dbReference type="Proteomes" id="UP000184387">
    <property type="component" value="Unassembled WGS sequence"/>
</dbReference>
<keyword evidence="6 7" id="KW-0472">Membrane</keyword>
<dbReference type="GO" id="GO:0008324">
    <property type="term" value="F:monoatomic cation transmembrane transporter activity"/>
    <property type="evidence" value="ECO:0007669"/>
    <property type="project" value="InterPro"/>
</dbReference>
<evidence type="ECO:0000256" key="7">
    <source>
        <dbReference type="SAM" id="Phobius"/>
    </source>
</evidence>
<comment type="subcellular location">
    <subcellularLocation>
        <location evidence="1">Cell membrane</location>
        <topology evidence="1">Multi-pass membrane protein</topology>
    </subcellularLocation>
</comment>
<evidence type="ECO:0000256" key="3">
    <source>
        <dbReference type="ARBA" id="ARBA00022475"/>
    </source>
</evidence>
<name>A0A1M6IXX6_9PROT</name>
<evidence type="ECO:0000256" key="6">
    <source>
        <dbReference type="ARBA" id="ARBA00023136"/>
    </source>
</evidence>
<dbReference type="EMBL" id="FQZF01000013">
    <property type="protein sequence ID" value="SHJ39281.1"/>
    <property type="molecule type" value="Genomic_DNA"/>
</dbReference>
<sequence>MKALLPHPLLSAGLLIMWLLMQQTVKPGPALVGAVVAVLGGWAFALLRPDTVRVRRLGAILRLARHVAVDVIRSNLGVAQVILFRRKDRRSGFVRIQLALRDPQALAVLAVILTATPGTAWLEFDSEEGWLLLHVLDLIDEASWARIVQERYEEPLMEIFQ</sequence>
<dbReference type="InterPro" id="IPR002758">
    <property type="entry name" value="Cation_antiport_E"/>
</dbReference>
<organism evidence="8 9">
    <name type="scientific">Muricoccus roseus</name>
    <dbReference type="NCBI Taxonomy" id="198092"/>
    <lineage>
        <taxon>Bacteria</taxon>
        <taxon>Pseudomonadati</taxon>
        <taxon>Pseudomonadota</taxon>
        <taxon>Alphaproteobacteria</taxon>
        <taxon>Acetobacterales</taxon>
        <taxon>Roseomonadaceae</taxon>
        <taxon>Muricoccus</taxon>
    </lineage>
</organism>
<dbReference type="PIRSF" id="PIRSF019239">
    <property type="entry name" value="MrpE"/>
    <property type="match status" value="1"/>
</dbReference>
<dbReference type="STRING" id="198092.SAMN02745194_02446"/>
<dbReference type="PANTHER" id="PTHR34584">
    <property type="entry name" value="NA(+)/H(+) ANTIPORTER SUBUNIT E1"/>
    <property type="match status" value="1"/>
</dbReference>
<gene>
    <name evidence="8" type="ORF">SAMN02745194_02446</name>
</gene>
<evidence type="ECO:0000256" key="4">
    <source>
        <dbReference type="ARBA" id="ARBA00022692"/>
    </source>
</evidence>
<accession>A0A1M6IXX6</accession>
<protein>
    <submittedName>
        <fullName evidence="8">Multisubunit potassium/proton antiporter, PhaE subunit</fullName>
    </submittedName>
</protein>
<keyword evidence="9" id="KW-1185">Reference proteome</keyword>
<dbReference type="RefSeq" id="WP_073135078.1">
    <property type="nucleotide sequence ID" value="NZ_FQZF01000013.1"/>
</dbReference>
<keyword evidence="5 7" id="KW-1133">Transmembrane helix</keyword>
<evidence type="ECO:0000313" key="8">
    <source>
        <dbReference type="EMBL" id="SHJ39281.1"/>
    </source>
</evidence>
<keyword evidence="4 7" id="KW-0812">Transmembrane</keyword>